<accession>A0A238K1Z6</accession>
<dbReference type="EMBL" id="FXYF01000002">
    <property type="protein sequence ID" value="SMX36394.1"/>
    <property type="molecule type" value="Genomic_DNA"/>
</dbReference>
<sequence>MDTVDAIPETALAWHRAGKGAVLATVVETWGSAPRRVGSQLAISGEGEIEGSVSGGCVEGAVIVEAIEALEKGEKRELEFGVSDQDAFTVGLACGGTIRVLVEPVGPVLPEALLEDLVAARAAREPVAYVVDLDRSDRWLDRSGFEQRFRMDRSGFEPDSRVFVGIHNPPLRLIVVGAVHIAQALVPMARLAGYDPAVIDPRETFASEARFPGTRLSHDWPDEAVTALGLDTRTALVLLTHDAKLDDPALALALRSGCFYIGALGSTRTHGKRVARLTEAGFTEAEIDRIHGPIGLDIGAASPAEIAVSILAEMTRVLRRGDGA</sequence>
<dbReference type="EC" id="1.17.1.4" evidence="3"/>
<name>A0A238K1Z6_9RHOB</name>
<dbReference type="RefSeq" id="WP_094019724.1">
    <property type="nucleotide sequence ID" value="NZ_FXYF01000002.1"/>
</dbReference>
<dbReference type="AlphaFoldDB" id="A0A238K1Z6"/>
<feature type="domain" description="XdhC- CoxI" evidence="1">
    <location>
        <begin position="14"/>
        <end position="81"/>
    </location>
</feature>
<dbReference type="Pfam" id="PF02625">
    <property type="entry name" value="XdhC_CoxI"/>
    <property type="match status" value="1"/>
</dbReference>
<protein>
    <submittedName>
        <fullName evidence="3">Putative xanthine dehydrogenase subunit A</fullName>
        <ecNumber evidence="3">1.17.1.4</ecNumber>
    </submittedName>
</protein>
<keyword evidence="3" id="KW-0560">Oxidoreductase</keyword>
<feature type="domain" description="XdhC Rossmann" evidence="2">
    <location>
        <begin position="173"/>
        <end position="314"/>
    </location>
</feature>
<organism evidence="3 4">
    <name type="scientific">Maliponia aquimaris</name>
    <dbReference type="NCBI Taxonomy" id="1673631"/>
    <lineage>
        <taxon>Bacteria</taxon>
        <taxon>Pseudomonadati</taxon>
        <taxon>Pseudomonadota</taxon>
        <taxon>Alphaproteobacteria</taxon>
        <taxon>Rhodobacterales</taxon>
        <taxon>Paracoccaceae</taxon>
        <taxon>Maliponia</taxon>
    </lineage>
</organism>
<evidence type="ECO:0000313" key="3">
    <source>
        <dbReference type="EMBL" id="SMX36394.1"/>
    </source>
</evidence>
<reference evidence="3 4" key="1">
    <citation type="submission" date="2017-05" db="EMBL/GenBank/DDBJ databases">
        <authorList>
            <person name="Song R."/>
            <person name="Chenine A.L."/>
            <person name="Ruprecht R.M."/>
        </authorList>
    </citation>
    <scope>NUCLEOTIDE SEQUENCE [LARGE SCALE GENOMIC DNA]</scope>
    <source>
        <strain evidence="3 4">CECT 8898</strain>
    </source>
</reference>
<dbReference type="OrthoDB" id="9815497at2"/>
<evidence type="ECO:0000313" key="4">
    <source>
        <dbReference type="Proteomes" id="UP000207598"/>
    </source>
</evidence>
<dbReference type="PANTHER" id="PTHR30388:SF4">
    <property type="entry name" value="MOLYBDENUM COFACTOR INSERTION CHAPERONE PAOD"/>
    <property type="match status" value="1"/>
</dbReference>
<proteinExistence type="predicted"/>
<dbReference type="Gene3D" id="3.40.50.720">
    <property type="entry name" value="NAD(P)-binding Rossmann-like Domain"/>
    <property type="match status" value="1"/>
</dbReference>
<keyword evidence="4" id="KW-1185">Reference proteome</keyword>
<dbReference type="GO" id="GO:0004854">
    <property type="term" value="F:xanthine dehydrogenase activity"/>
    <property type="evidence" value="ECO:0007669"/>
    <property type="project" value="UniProtKB-EC"/>
</dbReference>
<dbReference type="InterPro" id="IPR052698">
    <property type="entry name" value="MoCofactor_Util/Proc"/>
</dbReference>
<dbReference type="Pfam" id="PF13478">
    <property type="entry name" value="XdhC_C"/>
    <property type="match status" value="1"/>
</dbReference>
<dbReference type="Proteomes" id="UP000207598">
    <property type="component" value="Unassembled WGS sequence"/>
</dbReference>
<evidence type="ECO:0000259" key="1">
    <source>
        <dbReference type="Pfam" id="PF02625"/>
    </source>
</evidence>
<evidence type="ECO:0000259" key="2">
    <source>
        <dbReference type="Pfam" id="PF13478"/>
    </source>
</evidence>
<dbReference type="InterPro" id="IPR003777">
    <property type="entry name" value="XdhC_CoxI"/>
</dbReference>
<dbReference type="PANTHER" id="PTHR30388">
    <property type="entry name" value="ALDEHYDE OXIDOREDUCTASE MOLYBDENUM COFACTOR ASSEMBLY PROTEIN"/>
    <property type="match status" value="1"/>
</dbReference>
<gene>
    <name evidence="3" type="primary">pucA</name>
    <name evidence="3" type="ORF">MAA8898_00854</name>
</gene>
<dbReference type="InterPro" id="IPR027051">
    <property type="entry name" value="XdhC_Rossmann_dom"/>
</dbReference>